<dbReference type="GO" id="GO:0005876">
    <property type="term" value="C:spindle microtubule"/>
    <property type="evidence" value="ECO:0007669"/>
    <property type="project" value="TreeGrafter"/>
</dbReference>
<dbReference type="InterPro" id="IPR042031">
    <property type="entry name" value="SKA1_MBD_sf"/>
</dbReference>
<dbReference type="Proteomes" id="UP000271974">
    <property type="component" value="Unassembled WGS sequence"/>
</dbReference>
<dbReference type="PANTHER" id="PTHR28573">
    <property type="entry name" value="SPINDLE AND KINETOCHORE-ASSOCIATED PROTEIN 1"/>
    <property type="match status" value="1"/>
</dbReference>
<comment type="caution">
    <text evidence="6">The sequence shown here is derived from an EMBL/GenBank/DDBJ whole genome shotgun (WGS) entry which is preliminary data.</text>
</comment>
<dbReference type="EMBL" id="RQTK01000651">
    <property type="protein sequence ID" value="RUS76577.1"/>
    <property type="molecule type" value="Genomic_DNA"/>
</dbReference>
<name>A0A433T4U6_ELYCH</name>
<accession>A0A433T4U6</accession>
<evidence type="ECO:0000256" key="2">
    <source>
        <dbReference type="ARBA" id="ARBA00023054"/>
    </source>
</evidence>
<keyword evidence="2" id="KW-0175">Coiled coil</keyword>
<feature type="compositionally biased region" description="Low complexity" evidence="5">
    <location>
        <begin position="93"/>
        <end position="106"/>
    </location>
</feature>
<evidence type="ECO:0000256" key="3">
    <source>
        <dbReference type="ARBA" id="ARBA00047182"/>
    </source>
</evidence>
<dbReference type="AlphaFoldDB" id="A0A433T4U6"/>
<dbReference type="GO" id="GO:0031110">
    <property type="term" value="P:regulation of microtubule polymerization or depolymerization"/>
    <property type="evidence" value="ECO:0007669"/>
    <property type="project" value="TreeGrafter"/>
</dbReference>
<dbReference type="Gene3D" id="1.10.10.1890">
    <property type="entry name" value="Ska1 microtubule binding domain-like"/>
    <property type="match status" value="1"/>
</dbReference>
<dbReference type="InterPro" id="IPR009829">
    <property type="entry name" value="SKA1"/>
</dbReference>
<dbReference type="OrthoDB" id="5962at2759"/>
<gene>
    <name evidence="6" type="ORF">EGW08_015655</name>
</gene>
<evidence type="ECO:0000256" key="1">
    <source>
        <dbReference type="ARBA" id="ARBA00006836"/>
    </source>
</evidence>
<evidence type="ECO:0000313" key="7">
    <source>
        <dbReference type="Proteomes" id="UP000271974"/>
    </source>
</evidence>
<proteinExistence type="inferred from homology"/>
<dbReference type="PANTHER" id="PTHR28573:SF1">
    <property type="entry name" value="SPINDLE AND KINETOCHORE-ASSOCIATED PROTEIN 1"/>
    <property type="match status" value="1"/>
</dbReference>
<reference evidence="6 7" key="1">
    <citation type="submission" date="2019-01" db="EMBL/GenBank/DDBJ databases">
        <title>A draft genome assembly of the solar-powered sea slug Elysia chlorotica.</title>
        <authorList>
            <person name="Cai H."/>
            <person name="Li Q."/>
            <person name="Fang X."/>
            <person name="Li J."/>
            <person name="Curtis N.E."/>
            <person name="Altenburger A."/>
            <person name="Shibata T."/>
            <person name="Feng M."/>
            <person name="Maeda T."/>
            <person name="Schwartz J.A."/>
            <person name="Shigenobu S."/>
            <person name="Lundholm N."/>
            <person name="Nishiyama T."/>
            <person name="Yang H."/>
            <person name="Hasebe M."/>
            <person name="Li S."/>
            <person name="Pierce S.K."/>
            <person name="Wang J."/>
        </authorList>
    </citation>
    <scope>NUCLEOTIDE SEQUENCE [LARGE SCALE GENOMIC DNA]</scope>
    <source>
        <strain evidence="6">EC2010</strain>
        <tissue evidence="6">Whole organism of an adult</tissue>
    </source>
</reference>
<dbReference type="GO" id="GO:0000278">
    <property type="term" value="P:mitotic cell cycle"/>
    <property type="evidence" value="ECO:0007669"/>
    <property type="project" value="TreeGrafter"/>
</dbReference>
<evidence type="ECO:0000313" key="6">
    <source>
        <dbReference type="EMBL" id="RUS76577.1"/>
    </source>
</evidence>
<evidence type="ECO:0000256" key="5">
    <source>
        <dbReference type="SAM" id="MobiDB-lite"/>
    </source>
</evidence>
<dbReference type="STRING" id="188477.A0A433T4U6"/>
<dbReference type="GO" id="GO:0007059">
    <property type="term" value="P:chromosome segregation"/>
    <property type="evidence" value="ECO:0007669"/>
    <property type="project" value="InterPro"/>
</dbReference>
<protein>
    <recommendedName>
        <fullName evidence="3">SKA complex subunit 1</fullName>
    </recommendedName>
    <alternativeName>
        <fullName evidence="4">Spindle and kinetochore-associated protein 1</fullName>
    </alternativeName>
</protein>
<dbReference type="GO" id="GO:0051301">
    <property type="term" value="P:cell division"/>
    <property type="evidence" value="ECO:0007669"/>
    <property type="project" value="InterPro"/>
</dbReference>
<dbReference type="GO" id="GO:0000940">
    <property type="term" value="C:outer kinetochore"/>
    <property type="evidence" value="ECO:0007669"/>
    <property type="project" value="TreeGrafter"/>
</dbReference>
<organism evidence="6 7">
    <name type="scientific">Elysia chlorotica</name>
    <name type="common">Eastern emerald elysia</name>
    <name type="synonym">Sea slug</name>
    <dbReference type="NCBI Taxonomy" id="188477"/>
    <lineage>
        <taxon>Eukaryota</taxon>
        <taxon>Metazoa</taxon>
        <taxon>Spiralia</taxon>
        <taxon>Lophotrochozoa</taxon>
        <taxon>Mollusca</taxon>
        <taxon>Gastropoda</taxon>
        <taxon>Heterobranchia</taxon>
        <taxon>Euthyneura</taxon>
        <taxon>Panpulmonata</taxon>
        <taxon>Sacoglossa</taxon>
        <taxon>Placobranchoidea</taxon>
        <taxon>Plakobranchidae</taxon>
        <taxon>Elysia</taxon>
    </lineage>
</organism>
<dbReference type="FunFam" id="1.10.10.1890:FF:000002">
    <property type="entry name" value="Spindle and kinetochore-associated protein 1"/>
    <property type="match status" value="1"/>
</dbReference>
<dbReference type="GO" id="GO:0072686">
    <property type="term" value="C:mitotic spindle"/>
    <property type="evidence" value="ECO:0007669"/>
    <property type="project" value="TreeGrafter"/>
</dbReference>
<evidence type="ECO:0000256" key="4">
    <source>
        <dbReference type="ARBA" id="ARBA00047202"/>
    </source>
</evidence>
<comment type="similarity">
    <text evidence="1">Belongs to the SKA1 family.</text>
</comment>
<keyword evidence="7" id="KW-1185">Reference proteome</keyword>
<sequence>MDISLAEIAEGYSQNIKMLKIAKALSVSESGNNEALAQSAKIVDELKIELTNTGKSVKREAVQLQKFEDLKLENAGLLDRLRYVMDNVPSKLPQQQQKAAPAQQVRQEQEQRPEPVKAASQPQVQVTGCQYLDFLTVDEFKSIPKYMKGRLTYDKVNSIIEKLDKVYVEKYKIRRLKKSSLNDMNKKRYEAYRLQETDDTKGVPFVVEQDINEFSSLKMDSILRNILTILRHCGLIYEIRGGGFTRFGCYRY</sequence>
<dbReference type="Pfam" id="PF07160">
    <property type="entry name" value="SKA1"/>
    <property type="match status" value="1"/>
</dbReference>
<dbReference type="GO" id="GO:0008017">
    <property type="term" value="F:microtubule binding"/>
    <property type="evidence" value="ECO:0007669"/>
    <property type="project" value="InterPro"/>
</dbReference>
<feature type="region of interest" description="Disordered" evidence="5">
    <location>
        <begin position="92"/>
        <end position="121"/>
    </location>
</feature>